<keyword evidence="2" id="KW-1185">Reference proteome</keyword>
<protein>
    <submittedName>
        <fullName evidence="1">Uncharacterized protein</fullName>
    </submittedName>
</protein>
<sequence>MDPSQEIGDDEEYSSSESGWTKYIISHMSDDDDEDCNESENEGDKNDIDDDDDDDDDDDSMASDASTGPGRNKHYDEKDDNVKGSLYSCMKISKKEEKEN</sequence>
<dbReference type="EMBL" id="CM037019">
    <property type="protein sequence ID" value="KAH7672227.1"/>
    <property type="molecule type" value="Genomic_DNA"/>
</dbReference>
<comment type="caution">
    <text evidence="1">The sequence shown here is derived from an EMBL/GenBank/DDBJ whole genome shotgun (WGS) entry which is preliminary data.</text>
</comment>
<accession>A0ACB7VEX5</accession>
<gene>
    <name evidence="1" type="ORF">IHE45_09G041300</name>
</gene>
<proteinExistence type="predicted"/>
<evidence type="ECO:0000313" key="1">
    <source>
        <dbReference type="EMBL" id="KAH7672227.1"/>
    </source>
</evidence>
<evidence type="ECO:0000313" key="2">
    <source>
        <dbReference type="Proteomes" id="UP000827976"/>
    </source>
</evidence>
<dbReference type="Proteomes" id="UP000827976">
    <property type="component" value="Chromosome 9"/>
</dbReference>
<reference evidence="2" key="1">
    <citation type="journal article" date="2022" name="Nat. Commun.">
        <title>Chromosome evolution and the genetic basis of agronomically important traits in greater yam.</title>
        <authorList>
            <person name="Bredeson J.V."/>
            <person name="Lyons J.B."/>
            <person name="Oniyinde I.O."/>
            <person name="Okereke N.R."/>
            <person name="Kolade O."/>
            <person name="Nnabue I."/>
            <person name="Nwadili C.O."/>
            <person name="Hribova E."/>
            <person name="Parker M."/>
            <person name="Nwogha J."/>
            <person name="Shu S."/>
            <person name="Carlson J."/>
            <person name="Kariba R."/>
            <person name="Muthemba S."/>
            <person name="Knop K."/>
            <person name="Barton G.J."/>
            <person name="Sherwood A.V."/>
            <person name="Lopez-Montes A."/>
            <person name="Asiedu R."/>
            <person name="Jamnadass R."/>
            <person name="Muchugi A."/>
            <person name="Goodstein D."/>
            <person name="Egesi C.N."/>
            <person name="Featherston J."/>
            <person name="Asfaw A."/>
            <person name="Simpson G.G."/>
            <person name="Dolezel J."/>
            <person name="Hendre P.S."/>
            <person name="Van Deynze A."/>
            <person name="Kumar P.L."/>
            <person name="Obidiegwu J.E."/>
            <person name="Bhattacharjee R."/>
            <person name="Rokhsar D.S."/>
        </authorList>
    </citation>
    <scope>NUCLEOTIDE SEQUENCE [LARGE SCALE GENOMIC DNA]</scope>
    <source>
        <strain evidence="2">cv. TDa95/00328</strain>
    </source>
</reference>
<name>A0ACB7VEX5_DIOAL</name>
<organism evidence="1 2">
    <name type="scientific">Dioscorea alata</name>
    <name type="common">Purple yam</name>
    <dbReference type="NCBI Taxonomy" id="55571"/>
    <lineage>
        <taxon>Eukaryota</taxon>
        <taxon>Viridiplantae</taxon>
        <taxon>Streptophyta</taxon>
        <taxon>Embryophyta</taxon>
        <taxon>Tracheophyta</taxon>
        <taxon>Spermatophyta</taxon>
        <taxon>Magnoliopsida</taxon>
        <taxon>Liliopsida</taxon>
        <taxon>Dioscoreales</taxon>
        <taxon>Dioscoreaceae</taxon>
        <taxon>Dioscorea</taxon>
    </lineage>
</organism>